<feature type="transmembrane region" description="Helical" evidence="11">
    <location>
        <begin position="91"/>
        <end position="116"/>
    </location>
</feature>
<dbReference type="PROSITE" id="PS50928">
    <property type="entry name" value="ABC_TM1"/>
    <property type="match status" value="1"/>
</dbReference>
<evidence type="ECO:0000256" key="5">
    <source>
        <dbReference type="ARBA" id="ARBA00022475"/>
    </source>
</evidence>
<comment type="subcellular location">
    <subcellularLocation>
        <location evidence="2 12">Cell inner membrane</location>
        <topology evidence="2 12">Multi-pass membrane protein</topology>
    </subcellularLocation>
    <subcellularLocation>
        <location evidence="11">Cell membrane</location>
        <topology evidence="11">Multi-pass membrane protein</topology>
    </subcellularLocation>
</comment>
<dbReference type="InterPro" id="IPR011867">
    <property type="entry name" value="ModB_ABC"/>
</dbReference>
<comment type="similarity">
    <text evidence="3 12">Belongs to the binding-protein-dependent transport system permease family. CysTW subfamily.</text>
</comment>
<proteinExistence type="inferred from homology"/>
<evidence type="ECO:0000256" key="3">
    <source>
        <dbReference type="ARBA" id="ARBA00007069"/>
    </source>
</evidence>
<dbReference type="SUPFAM" id="SSF161098">
    <property type="entry name" value="MetI-like"/>
    <property type="match status" value="1"/>
</dbReference>
<protein>
    <recommendedName>
        <fullName evidence="12">Molybdenum transport system permease</fullName>
    </recommendedName>
</protein>
<feature type="transmembrane region" description="Helical" evidence="11">
    <location>
        <begin position="148"/>
        <end position="166"/>
    </location>
</feature>
<dbReference type="GO" id="GO:0015098">
    <property type="term" value="F:molybdate ion transmembrane transporter activity"/>
    <property type="evidence" value="ECO:0007669"/>
    <property type="project" value="UniProtKB-UniRule"/>
</dbReference>
<evidence type="ECO:0000256" key="4">
    <source>
        <dbReference type="ARBA" id="ARBA00022448"/>
    </source>
</evidence>
<dbReference type="EMBL" id="AWXU01000051">
    <property type="protein sequence ID" value="KFN48624.1"/>
    <property type="molecule type" value="Genomic_DNA"/>
</dbReference>
<evidence type="ECO:0000256" key="1">
    <source>
        <dbReference type="ARBA" id="ARBA00002949"/>
    </source>
</evidence>
<feature type="transmembrane region" description="Helical" evidence="11">
    <location>
        <begin position="16"/>
        <end position="45"/>
    </location>
</feature>
<dbReference type="NCBIfam" id="TIGR02141">
    <property type="entry name" value="modB_ABC"/>
    <property type="match status" value="1"/>
</dbReference>
<evidence type="ECO:0000256" key="2">
    <source>
        <dbReference type="ARBA" id="ARBA00004429"/>
    </source>
</evidence>
<evidence type="ECO:0000259" key="13">
    <source>
        <dbReference type="PROSITE" id="PS50928"/>
    </source>
</evidence>
<accession>A0A091BCR8</accession>
<dbReference type="PANTHER" id="PTHR30183:SF3">
    <property type="entry name" value="MOLYBDENUM TRANSPORT SYSTEM PERMEASE PROTEIN MODB"/>
    <property type="match status" value="1"/>
</dbReference>
<comment type="function">
    <text evidence="1 12">Part of the binding-protein-dependent transport system for molybdenum; probably responsible for the translocation of the substrate across the membrane.</text>
</comment>
<keyword evidence="7 12" id="KW-0997">Cell inner membrane</keyword>
<dbReference type="CDD" id="cd06261">
    <property type="entry name" value="TM_PBP2"/>
    <property type="match status" value="1"/>
</dbReference>
<keyword evidence="6 12" id="KW-0500">Molybdenum</keyword>
<evidence type="ECO:0000256" key="6">
    <source>
        <dbReference type="ARBA" id="ARBA00022505"/>
    </source>
</evidence>
<dbReference type="GO" id="GO:0005886">
    <property type="term" value="C:plasma membrane"/>
    <property type="evidence" value="ECO:0007669"/>
    <property type="project" value="UniProtKB-SubCell"/>
</dbReference>
<keyword evidence="9 11" id="KW-1133">Transmembrane helix</keyword>
<dbReference type="eggNOG" id="COG4149">
    <property type="taxonomic scope" value="Bacteria"/>
</dbReference>
<organism evidence="14 15">
    <name type="scientific">Arenimonas composti TR7-09 = DSM 18010</name>
    <dbReference type="NCBI Taxonomy" id="1121013"/>
    <lineage>
        <taxon>Bacteria</taxon>
        <taxon>Pseudomonadati</taxon>
        <taxon>Pseudomonadota</taxon>
        <taxon>Gammaproteobacteria</taxon>
        <taxon>Lysobacterales</taxon>
        <taxon>Lysobacteraceae</taxon>
        <taxon>Arenimonas</taxon>
    </lineage>
</organism>
<name>A0A091BCR8_9GAMM</name>
<dbReference type="PANTHER" id="PTHR30183">
    <property type="entry name" value="MOLYBDENUM TRANSPORT SYSTEM PERMEASE PROTEIN MODB"/>
    <property type="match status" value="1"/>
</dbReference>
<keyword evidence="4 11" id="KW-0813">Transport</keyword>
<gene>
    <name evidence="14" type="ORF">P873_14085</name>
</gene>
<evidence type="ECO:0000256" key="9">
    <source>
        <dbReference type="ARBA" id="ARBA00022989"/>
    </source>
</evidence>
<sequence>MSAVADAGLMPTADEITILLLSLRIAALAVVVALPFALLAAMALARPYFRGKLLLDTFVHLPLLLPPVLTGYVLLVLFGRQGAIGQWLESWFGLTFAFRWTGAVIAAAVMAFPLFVRAIRLSIEAIPHEIHEMALSLGAGPWTRFRRVVLPLSLPGIAAGMALAFAKALGEFGATITFVSNIPGETRTLALAMHSLMQVPEGEAGIGRLAIVSVVLAVGALLVSEWMVRRSTFRRSGH</sequence>
<feature type="domain" description="ABC transmembrane type-1" evidence="13">
    <location>
        <begin position="19"/>
        <end position="227"/>
    </location>
</feature>
<evidence type="ECO:0000313" key="14">
    <source>
        <dbReference type="EMBL" id="KFN48624.1"/>
    </source>
</evidence>
<dbReference type="Proteomes" id="UP000029391">
    <property type="component" value="Unassembled WGS sequence"/>
</dbReference>
<keyword evidence="10 11" id="KW-0472">Membrane</keyword>
<dbReference type="FunFam" id="1.10.3720.10:FF:000018">
    <property type="entry name" value="Molybdenum transport system permease"/>
    <property type="match status" value="1"/>
</dbReference>
<evidence type="ECO:0000256" key="12">
    <source>
        <dbReference type="RuleBase" id="RU365097"/>
    </source>
</evidence>
<evidence type="ECO:0000256" key="10">
    <source>
        <dbReference type="ARBA" id="ARBA00023136"/>
    </source>
</evidence>
<dbReference type="AlphaFoldDB" id="A0A091BCR8"/>
<evidence type="ECO:0000313" key="15">
    <source>
        <dbReference type="Proteomes" id="UP000029391"/>
    </source>
</evidence>
<evidence type="ECO:0000256" key="11">
    <source>
        <dbReference type="RuleBase" id="RU363032"/>
    </source>
</evidence>
<keyword evidence="15" id="KW-1185">Reference proteome</keyword>
<feature type="transmembrane region" description="Helical" evidence="11">
    <location>
        <begin position="57"/>
        <end position="79"/>
    </location>
</feature>
<dbReference type="Gene3D" id="1.10.3720.10">
    <property type="entry name" value="MetI-like"/>
    <property type="match status" value="1"/>
</dbReference>
<comment type="caution">
    <text evidence="14">The sequence shown here is derived from an EMBL/GenBank/DDBJ whole genome shotgun (WGS) entry which is preliminary data.</text>
</comment>
<dbReference type="InterPro" id="IPR000515">
    <property type="entry name" value="MetI-like"/>
</dbReference>
<evidence type="ECO:0000256" key="7">
    <source>
        <dbReference type="ARBA" id="ARBA00022519"/>
    </source>
</evidence>
<reference evidence="14 15" key="1">
    <citation type="submission" date="2013-09" db="EMBL/GenBank/DDBJ databases">
        <title>Genome sequencing of Arenimonas composti.</title>
        <authorList>
            <person name="Chen F."/>
            <person name="Wang G."/>
        </authorList>
    </citation>
    <scope>NUCLEOTIDE SEQUENCE [LARGE SCALE GENOMIC DNA]</scope>
    <source>
        <strain evidence="14 15">TR7-09</strain>
    </source>
</reference>
<evidence type="ECO:0000256" key="8">
    <source>
        <dbReference type="ARBA" id="ARBA00022692"/>
    </source>
</evidence>
<dbReference type="NCBIfam" id="NF006939">
    <property type="entry name" value="PRK09421.1"/>
    <property type="match status" value="1"/>
</dbReference>
<dbReference type="STRING" id="1121013.GCA_000426365_02052"/>
<keyword evidence="8 11" id="KW-0812">Transmembrane</keyword>
<feature type="transmembrane region" description="Helical" evidence="11">
    <location>
        <begin position="206"/>
        <end position="228"/>
    </location>
</feature>
<dbReference type="InterPro" id="IPR035906">
    <property type="entry name" value="MetI-like_sf"/>
</dbReference>
<dbReference type="Pfam" id="PF00528">
    <property type="entry name" value="BPD_transp_1"/>
    <property type="match status" value="1"/>
</dbReference>
<keyword evidence="5" id="KW-1003">Cell membrane</keyword>